<dbReference type="EMBL" id="CP046566">
    <property type="protein sequence ID" value="QGW28518.1"/>
    <property type="molecule type" value="Genomic_DNA"/>
</dbReference>
<dbReference type="Proteomes" id="UP000426027">
    <property type="component" value="Chromosome"/>
</dbReference>
<feature type="region of interest" description="Disordered" evidence="1">
    <location>
        <begin position="31"/>
        <end position="62"/>
    </location>
</feature>
<evidence type="ECO:0000313" key="2">
    <source>
        <dbReference type="EMBL" id="QGW28518.1"/>
    </source>
</evidence>
<dbReference type="KEGG" id="fls:GLV81_10775"/>
<proteinExistence type="predicted"/>
<dbReference type="AlphaFoldDB" id="A0A6I6GLK7"/>
<accession>A0A6I6GLK7</accession>
<dbReference type="InterPro" id="IPR025354">
    <property type="entry name" value="DUF4258"/>
</dbReference>
<protein>
    <submittedName>
        <fullName evidence="2">DUF4258 domain-containing protein</fullName>
    </submittedName>
</protein>
<gene>
    <name evidence="2" type="ORF">GLV81_10775</name>
</gene>
<sequence length="150" mass="17016">MSVTRKKANRFAPVLALVLLGIAWLVVRQCNPNGTDPRPTTRKETTRNTSNSDQRGLNRNPSQINYSKHARCRMECRHITQAEVKDILRNGDINYKKSDIGNRSDCNRKYAVEGRTNDGQRVRIIFAPCADEVTVVTVIDLGQEWPCNCD</sequence>
<dbReference type="Pfam" id="PF14076">
    <property type="entry name" value="DUF4258"/>
    <property type="match status" value="1"/>
</dbReference>
<reference evidence="2 3" key="1">
    <citation type="submission" date="2019-11" db="EMBL/GenBank/DDBJ databases">
        <authorList>
            <person name="Im W.T."/>
        </authorList>
    </citation>
    <scope>NUCLEOTIDE SEQUENCE [LARGE SCALE GENOMIC DNA]</scope>
    <source>
        <strain evidence="2 3">SB-02</strain>
    </source>
</reference>
<organism evidence="2 3">
    <name type="scientific">Phnomibacter ginsenosidimutans</name>
    <dbReference type="NCBI Taxonomy" id="2676868"/>
    <lineage>
        <taxon>Bacteria</taxon>
        <taxon>Pseudomonadati</taxon>
        <taxon>Bacteroidota</taxon>
        <taxon>Chitinophagia</taxon>
        <taxon>Chitinophagales</taxon>
        <taxon>Chitinophagaceae</taxon>
        <taxon>Phnomibacter</taxon>
    </lineage>
</organism>
<evidence type="ECO:0000256" key="1">
    <source>
        <dbReference type="SAM" id="MobiDB-lite"/>
    </source>
</evidence>
<evidence type="ECO:0000313" key="3">
    <source>
        <dbReference type="Proteomes" id="UP000426027"/>
    </source>
</evidence>
<dbReference type="RefSeq" id="WP_157478871.1">
    <property type="nucleotide sequence ID" value="NZ_CP046566.1"/>
</dbReference>
<keyword evidence="3" id="KW-1185">Reference proteome</keyword>
<name>A0A6I6GLK7_9BACT</name>
<feature type="compositionally biased region" description="Polar residues" evidence="1">
    <location>
        <begin position="47"/>
        <end position="62"/>
    </location>
</feature>